<comment type="subcellular location">
    <subcellularLocation>
        <location evidence="1">Membrane</location>
    </subcellularLocation>
</comment>
<keyword evidence="10" id="KW-1185">Reference proteome</keyword>
<keyword evidence="2" id="KW-0813">Transport</keyword>
<dbReference type="Gene3D" id="1.20.120.1770">
    <property type="match status" value="1"/>
</dbReference>
<dbReference type="CDD" id="cd08760">
    <property type="entry name" value="Cyt_b561_FRRS1_like"/>
    <property type="match status" value="1"/>
</dbReference>
<dbReference type="GO" id="GO:0016020">
    <property type="term" value="C:membrane"/>
    <property type="evidence" value="ECO:0007669"/>
    <property type="project" value="UniProtKB-SubCell"/>
</dbReference>
<name>A0A0D2A5Z6_9PEZI</name>
<evidence type="ECO:0000256" key="2">
    <source>
        <dbReference type="ARBA" id="ARBA00022448"/>
    </source>
</evidence>
<dbReference type="STRING" id="253628.A0A0D2A5Z6"/>
<evidence type="ECO:0000313" key="9">
    <source>
        <dbReference type="EMBL" id="KIW02158.1"/>
    </source>
</evidence>
<evidence type="ECO:0000256" key="7">
    <source>
        <dbReference type="SAM" id="Phobius"/>
    </source>
</evidence>
<keyword evidence="4" id="KW-0249">Electron transport</keyword>
<dbReference type="InParanoid" id="A0A0D2A5Z6"/>
<dbReference type="InterPro" id="IPR006593">
    <property type="entry name" value="Cyt_b561/ferric_Rdtase_TM"/>
</dbReference>
<dbReference type="PANTHER" id="PTHR47797:SF1">
    <property type="entry name" value="CYTOCHROME B561 DOMAIN-CONTAINING PROTEIN-RELATED"/>
    <property type="match status" value="1"/>
</dbReference>
<evidence type="ECO:0000256" key="4">
    <source>
        <dbReference type="ARBA" id="ARBA00022982"/>
    </source>
</evidence>
<feature type="transmembrane region" description="Helical" evidence="7">
    <location>
        <begin position="110"/>
        <end position="133"/>
    </location>
</feature>
<sequence length="194" mass="21599">MFDFETLNRARIAHGVLMSLAVFLFSIGAVLLRLLKGPVNVKVHIVLQSFGVTILIGGFGLGLWVQEGMFIEWSDFHQRLGLALFTLTMCMPLAGAFSHWHFRRNGRKTIVGYLHVWIGRVLIITNLINGGLGLRLAEANHAGEIVYAALTVTVALSYFCMLAWWYFWRGRTCKLVHGNALGGVELVQAGIENN</sequence>
<reference evidence="9 10" key="1">
    <citation type="submission" date="2015-01" db="EMBL/GenBank/DDBJ databases">
        <title>The Genome Sequence of Ochroconis gallopava CBS43764.</title>
        <authorList>
            <consortium name="The Broad Institute Genomics Platform"/>
            <person name="Cuomo C."/>
            <person name="de Hoog S."/>
            <person name="Gorbushina A."/>
            <person name="Stielow B."/>
            <person name="Teixiera M."/>
            <person name="Abouelleil A."/>
            <person name="Chapman S.B."/>
            <person name="Priest M."/>
            <person name="Young S.K."/>
            <person name="Wortman J."/>
            <person name="Nusbaum C."/>
            <person name="Birren B."/>
        </authorList>
    </citation>
    <scope>NUCLEOTIDE SEQUENCE [LARGE SCALE GENOMIC DNA]</scope>
    <source>
        <strain evidence="9 10">CBS 43764</strain>
    </source>
</reference>
<dbReference type="OrthoDB" id="19261at2759"/>
<dbReference type="RefSeq" id="XP_016212027.1">
    <property type="nucleotide sequence ID" value="XM_016360315.1"/>
</dbReference>
<organism evidence="9 10">
    <name type="scientific">Verruconis gallopava</name>
    <dbReference type="NCBI Taxonomy" id="253628"/>
    <lineage>
        <taxon>Eukaryota</taxon>
        <taxon>Fungi</taxon>
        <taxon>Dikarya</taxon>
        <taxon>Ascomycota</taxon>
        <taxon>Pezizomycotina</taxon>
        <taxon>Dothideomycetes</taxon>
        <taxon>Pleosporomycetidae</taxon>
        <taxon>Venturiales</taxon>
        <taxon>Sympoventuriaceae</taxon>
        <taxon>Verruconis</taxon>
    </lineage>
</organism>
<dbReference type="PANTHER" id="PTHR47797">
    <property type="entry name" value="DEHYDROGENASE, PUTATIVE (AFU_ORTHOLOGUE AFUA_8G05805)-RELATED"/>
    <property type="match status" value="1"/>
</dbReference>
<keyword evidence="6 7" id="KW-0472">Membrane</keyword>
<evidence type="ECO:0000256" key="1">
    <source>
        <dbReference type="ARBA" id="ARBA00004370"/>
    </source>
</evidence>
<keyword evidence="5 7" id="KW-1133">Transmembrane helix</keyword>
<proteinExistence type="predicted"/>
<dbReference type="HOGENOM" id="CLU_1403422_0_0_1"/>
<gene>
    <name evidence="9" type="ORF">PV09_06642</name>
</gene>
<feature type="transmembrane region" description="Helical" evidence="7">
    <location>
        <begin position="12"/>
        <end position="32"/>
    </location>
</feature>
<evidence type="ECO:0000256" key="3">
    <source>
        <dbReference type="ARBA" id="ARBA00022692"/>
    </source>
</evidence>
<feature type="transmembrane region" description="Helical" evidence="7">
    <location>
        <begin position="44"/>
        <end position="65"/>
    </location>
</feature>
<feature type="transmembrane region" description="Helical" evidence="7">
    <location>
        <begin position="80"/>
        <end position="98"/>
    </location>
</feature>
<evidence type="ECO:0000256" key="5">
    <source>
        <dbReference type="ARBA" id="ARBA00022989"/>
    </source>
</evidence>
<dbReference type="VEuPathDB" id="FungiDB:PV09_06642"/>
<dbReference type="Proteomes" id="UP000053259">
    <property type="component" value="Unassembled WGS sequence"/>
</dbReference>
<dbReference type="GeneID" id="27314615"/>
<evidence type="ECO:0000313" key="10">
    <source>
        <dbReference type="Proteomes" id="UP000053259"/>
    </source>
</evidence>
<dbReference type="EMBL" id="KN847551">
    <property type="protein sequence ID" value="KIW02158.1"/>
    <property type="molecule type" value="Genomic_DNA"/>
</dbReference>
<dbReference type="AlphaFoldDB" id="A0A0D2A5Z6"/>
<feature type="transmembrane region" description="Helical" evidence="7">
    <location>
        <begin position="145"/>
        <end position="167"/>
    </location>
</feature>
<feature type="domain" description="Cytochrome b561" evidence="8">
    <location>
        <begin position="13"/>
        <end position="134"/>
    </location>
</feature>
<dbReference type="SMART" id="SM00665">
    <property type="entry name" value="B561"/>
    <property type="match status" value="1"/>
</dbReference>
<accession>A0A0D2A5Z6</accession>
<keyword evidence="3 7" id="KW-0812">Transmembrane</keyword>
<protein>
    <recommendedName>
        <fullName evidence="8">Cytochrome b561 domain-containing protein</fullName>
    </recommendedName>
</protein>
<evidence type="ECO:0000256" key="6">
    <source>
        <dbReference type="ARBA" id="ARBA00023136"/>
    </source>
</evidence>
<evidence type="ECO:0000259" key="8">
    <source>
        <dbReference type="SMART" id="SM00665"/>
    </source>
</evidence>